<name>A0A8J6TZ04_9FIRM</name>
<dbReference type="PANTHER" id="PTHR43364">
    <property type="entry name" value="NADH-SPECIFIC METHYLGLYOXAL REDUCTASE-RELATED"/>
    <property type="match status" value="1"/>
</dbReference>
<accession>A0A8J6TZ04</accession>
<dbReference type="EMBL" id="JACRTL010000002">
    <property type="protein sequence ID" value="MBC8610707.1"/>
    <property type="molecule type" value="Genomic_DNA"/>
</dbReference>
<dbReference type="AlphaFoldDB" id="A0A8J6TZ04"/>
<dbReference type="Gene3D" id="3.20.20.100">
    <property type="entry name" value="NADP-dependent oxidoreductase domain"/>
    <property type="match status" value="1"/>
</dbReference>
<dbReference type="InterPro" id="IPR036812">
    <property type="entry name" value="NAD(P)_OxRdtase_dom_sf"/>
</dbReference>
<keyword evidence="4" id="KW-1185">Reference proteome</keyword>
<dbReference type="RefSeq" id="WP_187536395.1">
    <property type="nucleotide sequence ID" value="NZ_JACRTL010000002.1"/>
</dbReference>
<dbReference type="PRINTS" id="PR00069">
    <property type="entry name" value="ALDKETRDTASE"/>
</dbReference>
<gene>
    <name evidence="3" type="ORF">H8702_06165</name>
</gene>
<dbReference type="GO" id="GO:0005829">
    <property type="term" value="C:cytosol"/>
    <property type="evidence" value="ECO:0007669"/>
    <property type="project" value="TreeGrafter"/>
</dbReference>
<dbReference type="Proteomes" id="UP000632659">
    <property type="component" value="Unassembled WGS sequence"/>
</dbReference>
<dbReference type="GO" id="GO:0016491">
    <property type="term" value="F:oxidoreductase activity"/>
    <property type="evidence" value="ECO:0007669"/>
    <property type="project" value="UniProtKB-KW"/>
</dbReference>
<keyword evidence="1" id="KW-0560">Oxidoreductase</keyword>
<dbReference type="InterPro" id="IPR050523">
    <property type="entry name" value="AKR_Detox_Biosynth"/>
</dbReference>
<evidence type="ECO:0000313" key="3">
    <source>
        <dbReference type="EMBL" id="MBC8610707.1"/>
    </source>
</evidence>
<dbReference type="PANTHER" id="PTHR43364:SF4">
    <property type="entry name" value="NAD(P)-LINKED OXIDOREDUCTASE SUPERFAMILY PROTEIN"/>
    <property type="match status" value="1"/>
</dbReference>
<feature type="domain" description="NADP-dependent oxidoreductase" evidence="2">
    <location>
        <begin position="15"/>
        <end position="326"/>
    </location>
</feature>
<dbReference type="Pfam" id="PF00248">
    <property type="entry name" value="Aldo_ket_red"/>
    <property type="match status" value="1"/>
</dbReference>
<reference evidence="3" key="1">
    <citation type="submission" date="2020-08" db="EMBL/GenBank/DDBJ databases">
        <title>Genome public.</title>
        <authorList>
            <person name="Liu C."/>
            <person name="Sun Q."/>
        </authorList>
    </citation>
    <scope>NUCLEOTIDE SEQUENCE</scope>
    <source>
        <strain evidence="3">NSJ-15</strain>
    </source>
</reference>
<dbReference type="CDD" id="cd19085">
    <property type="entry name" value="AKR_AKR11B3"/>
    <property type="match status" value="1"/>
</dbReference>
<dbReference type="InterPro" id="IPR023210">
    <property type="entry name" value="NADP_OxRdtase_dom"/>
</dbReference>
<dbReference type="SUPFAM" id="SSF51430">
    <property type="entry name" value="NAD(P)-linked oxidoreductase"/>
    <property type="match status" value="1"/>
</dbReference>
<proteinExistence type="predicted"/>
<organism evidence="3 4">
    <name type="scientific">Massiliimalia timonensis</name>
    <dbReference type="NCBI Taxonomy" id="1987501"/>
    <lineage>
        <taxon>Bacteria</taxon>
        <taxon>Bacillati</taxon>
        <taxon>Bacillota</taxon>
        <taxon>Clostridia</taxon>
        <taxon>Eubacteriales</taxon>
        <taxon>Oscillospiraceae</taxon>
        <taxon>Massiliimalia</taxon>
    </lineage>
</organism>
<protein>
    <submittedName>
        <fullName evidence="3">Aldo/keto reductase</fullName>
    </submittedName>
</protein>
<evidence type="ECO:0000259" key="2">
    <source>
        <dbReference type="Pfam" id="PF00248"/>
    </source>
</evidence>
<sequence>MNESFDYHNHLPVSKIGIGCWAFGGGEYWGEQNQQDVDAVVRSAIDAGITLFDTARMYNDGASEQSLGKALRGIRDKAIICSKVSPAKAYYKSLIEECDRSLKSLGTDYIDVYMLHWPLCPKSLQHFTDDPAVIANPPTSEEAFSALLQLKKEGKIRKIGVSNYGVTQLKDALAICPEIEVNELSYNILSRAIEAELVPLCHEKDIQIISSMTLQQGILAGIYRSAEEVPPHQAHSRHFADIRGKGTSRHGEPGVEKEMFYVVDLLHKLAEKLNITVAQLSIAWVLHKKFISSALIGCRNTEELSCNLEALKICLPEDVVKQIDDASLPIWNKLGNSPDYYENLNESRIF</sequence>
<evidence type="ECO:0000256" key="1">
    <source>
        <dbReference type="ARBA" id="ARBA00023002"/>
    </source>
</evidence>
<dbReference type="InterPro" id="IPR020471">
    <property type="entry name" value="AKR"/>
</dbReference>
<evidence type="ECO:0000313" key="4">
    <source>
        <dbReference type="Proteomes" id="UP000632659"/>
    </source>
</evidence>
<comment type="caution">
    <text evidence="3">The sequence shown here is derived from an EMBL/GenBank/DDBJ whole genome shotgun (WGS) entry which is preliminary data.</text>
</comment>